<dbReference type="PROSITE" id="PS51257">
    <property type="entry name" value="PROKAR_LIPOPROTEIN"/>
    <property type="match status" value="1"/>
</dbReference>
<proteinExistence type="predicted"/>
<dbReference type="RefSeq" id="WP_379839730.1">
    <property type="nucleotide sequence ID" value="NZ_JBHRYQ010000001.1"/>
</dbReference>
<sequence>MQIGSKKNILYLTINTLIVLGCVGRDYSLHIVNNCEYNFDYIISSDSLLVNAIDMYIDSDITKSPESLNYEVYTFYSKANSTDLPIGHGEDYWKKIVKKSKQKKMYVFLFKEELLKRNTWPVLVKNNIYTKLISISEKQLIDNNWYLNICK</sequence>
<dbReference type="Proteomes" id="UP001595616">
    <property type="component" value="Unassembled WGS sequence"/>
</dbReference>
<evidence type="ECO:0000313" key="1">
    <source>
        <dbReference type="EMBL" id="MFC3812825.1"/>
    </source>
</evidence>
<gene>
    <name evidence="1" type="ORF">ACFOOI_19330</name>
</gene>
<protein>
    <recommendedName>
        <fullName evidence="3">DUF3997 domain-containing protein</fullName>
    </recommendedName>
</protein>
<comment type="caution">
    <text evidence="1">The sequence shown here is derived from an EMBL/GenBank/DDBJ whole genome shotgun (WGS) entry which is preliminary data.</text>
</comment>
<organism evidence="1 2">
    <name type="scientific">Lacihabitans lacunae</name>
    <dbReference type="NCBI Taxonomy" id="1028214"/>
    <lineage>
        <taxon>Bacteria</taxon>
        <taxon>Pseudomonadati</taxon>
        <taxon>Bacteroidota</taxon>
        <taxon>Cytophagia</taxon>
        <taxon>Cytophagales</taxon>
        <taxon>Leadbetterellaceae</taxon>
        <taxon>Lacihabitans</taxon>
    </lineage>
</organism>
<accession>A0ABV7Z0K8</accession>
<name>A0ABV7Z0K8_9BACT</name>
<dbReference type="EMBL" id="JBHRYQ010000001">
    <property type="protein sequence ID" value="MFC3812825.1"/>
    <property type="molecule type" value="Genomic_DNA"/>
</dbReference>
<keyword evidence="2" id="KW-1185">Reference proteome</keyword>
<reference evidence="2" key="1">
    <citation type="journal article" date="2019" name="Int. J. Syst. Evol. Microbiol.">
        <title>The Global Catalogue of Microorganisms (GCM) 10K type strain sequencing project: providing services to taxonomists for standard genome sequencing and annotation.</title>
        <authorList>
            <consortium name="The Broad Institute Genomics Platform"/>
            <consortium name="The Broad Institute Genome Sequencing Center for Infectious Disease"/>
            <person name="Wu L."/>
            <person name="Ma J."/>
        </authorList>
    </citation>
    <scope>NUCLEOTIDE SEQUENCE [LARGE SCALE GENOMIC DNA]</scope>
    <source>
        <strain evidence="2">CECT 7956</strain>
    </source>
</reference>
<evidence type="ECO:0000313" key="2">
    <source>
        <dbReference type="Proteomes" id="UP001595616"/>
    </source>
</evidence>
<evidence type="ECO:0008006" key="3">
    <source>
        <dbReference type="Google" id="ProtNLM"/>
    </source>
</evidence>